<keyword evidence="2" id="KW-0813">Transport</keyword>
<comment type="similarity">
    <text evidence="1">Belongs to the bacterial solute-binding protein 1 family.</text>
</comment>
<dbReference type="PANTHER" id="PTHR43649">
    <property type="entry name" value="ARABINOSE-BINDING PROTEIN-RELATED"/>
    <property type="match status" value="1"/>
</dbReference>
<dbReference type="PROSITE" id="PS51257">
    <property type="entry name" value="PROKAR_LIPOPROTEIN"/>
    <property type="match status" value="1"/>
</dbReference>
<dbReference type="AlphaFoldDB" id="A0A2M9CC59"/>
<evidence type="ECO:0000313" key="5">
    <source>
        <dbReference type="Proteomes" id="UP000231693"/>
    </source>
</evidence>
<comment type="caution">
    <text evidence="4">The sequence shown here is derived from an EMBL/GenBank/DDBJ whole genome shotgun (WGS) entry which is preliminary data.</text>
</comment>
<keyword evidence="3" id="KW-0732">Signal</keyword>
<dbReference type="Gene3D" id="3.40.190.10">
    <property type="entry name" value="Periplasmic binding protein-like II"/>
    <property type="match status" value="2"/>
</dbReference>
<feature type="signal peptide" evidence="3">
    <location>
        <begin position="1"/>
        <end position="27"/>
    </location>
</feature>
<dbReference type="Proteomes" id="UP000231693">
    <property type="component" value="Unassembled WGS sequence"/>
</dbReference>
<dbReference type="EMBL" id="PGFE01000007">
    <property type="protein sequence ID" value="PJJ68637.1"/>
    <property type="molecule type" value="Genomic_DNA"/>
</dbReference>
<evidence type="ECO:0000256" key="3">
    <source>
        <dbReference type="SAM" id="SignalP"/>
    </source>
</evidence>
<organism evidence="4 5">
    <name type="scientific">Sediminihabitans luteus</name>
    <dbReference type="NCBI Taxonomy" id="1138585"/>
    <lineage>
        <taxon>Bacteria</taxon>
        <taxon>Bacillati</taxon>
        <taxon>Actinomycetota</taxon>
        <taxon>Actinomycetes</taxon>
        <taxon>Micrococcales</taxon>
        <taxon>Cellulomonadaceae</taxon>
        <taxon>Sediminihabitans</taxon>
    </lineage>
</organism>
<evidence type="ECO:0000313" key="4">
    <source>
        <dbReference type="EMBL" id="PJJ68637.1"/>
    </source>
</evidence>
<feature type="chain" id="PRO_5038490002" evidence="3">
    <location>
        <begin position="28"/>
        <end position="458"/>
    </location>
</feature>
<accession>A0A2M9CC59</accession>
<keyword evidence="5" id="KW-1185">Reference proteome</keyword>
<reference evidence="4 5" key="1">
    <citation type="submission" date="2017-11" db="EMBL/GenBank/DDBJ databases">
        <title>Genomic Encyclopedia of Archaeal and Bacterial Type Strains, Phase II (KMG-II): From Individual Species to Whole Genera.</title>
        <authorList>
            <person name="Goeker M."/>
        </authorList>
    </citation>
    <scope>NUCLEOTIDE SEQUENCE [LARGE SCALE GENOMIC DNA]</scope>
    <source>
        <strain evidence="4 5">DSM 25478</strain>
    </source>
</reference>
<proteinExistence type="inferred from homology"/>
<dbReference type="SUPFAM" id="SSF53850">
    <property type="entry name" value="Periplasmic binding protein-like II"/>
    <property type="match status" value="1"/>
</dbReference>
<evidence type="ECO:0000256" key="2">
    <source>
        <dbReference type="ARBA" id="ARBA00022448"/>
    </source>
</evidence>
<sequence>MTRMMSRPRTRGAVLVAGGLSAVLALGACSSDDDGDGGSADGGSTDCADFESYGDLSGKTVTVYAGIVAPEDQPYMDSYKPFEDCTGATIDYTADKNFEQQILVQAQAGNAPDIAIVPQPGLLQQLVATGAAVEPPAEVGANVDEFWGEDWKAYGTVDGTFYAAPSGASVKSLVWYSPTQFADNGWEVPTTLDELQTLTDDIVAKGDNKPWCAGISSGEATGWPITDWMEDMMLRVGDPDVYDQWVAHDIPFNSEVPTEALDAVGNYLKNPDYVNGGIGDVSSIATTTFQDGGLPILDGACSLHRMASFYASNFPEGTDVSEDGEVFAFYLPGKTADDHPVLGAGEFNLAFADRPEVQAFQTYLSTDLWANNKASASSEATGGGWISANKGLDPANLVNPIDKLSVDLLQDPNTVFRFDGSDQMPAAVGSNAFWKQATAWITGQSTKDTLDKIEASWP</sequence>
<dbReference type="PANTHER" id="PTHR43649:SF29">
    <property type="entry name" value="OSMOPROTECTIVE COMPOUNDS-BINDING PROTEIN GGTB"/>
    <property type="match status" value="1"/>
</dbReference>
<gene>
    <name evidence="4" type="ORF">CLV28_3053</name>
</gene>
<evidence type="ECO:0000256" key="1">
    <source>
        <dbReference type="ARBA" id="ARBA00008520"/>
    </source>
</evidence>
<name>A0A2M9CC59_9CELL</name>
<protein>
    <submittedName>
        <fullName evidence="4">Carbohydrate ABC transporter substrate-binding protein (CUT1 family)</fullName>
    </submittedName>
</protein>
<dbReference type="InterPro" id="IPR050490">
    <property type="entry name" value="Bact_solute-bd_prot1"/>
</dbReference>